<organism evidence="6 7">
    <name type="scientific">Zootermopsis nevadensis</name>
    <name type="common">Dampwood termite</name>
    <dbReference type="NCBI Taxonomy" id="136037"/>
    <lineage>
        <taxon>Eukaryota</taxon>
        <taxon>Metazoa</taxon>
        <taxon>Ecdysozoa</taxon>
        <taxon>Arthropoda</taxon>
        <taxon>Hexapoda</taxon>
        <taxon>Insecta</taxon>
        <taxon>Pterygota</taxon>
        <taxon>Neoptera</taxon>
        <taxon>Polyneoptera</taxon>
        <taxon>Dictyoptera</taxon>
        <taxon>Blattodea</taxon>
        <taxon>Blattoidea</taxon>
        <taxon>Termitoidae</taxon>
        <taxon>Termopsidae</taxon>
        <taxon>Zootermopsis</taxon>
    </lineage>
</organism>
<dbReference type="InterPro" id="IPR000734">
    <property type="entry name" value="TAG_lipase"/>
</dbReference>
<evidence type="ECO:0000256" key="4">
    <source>
        <dbReference type="RuleBase" id="RU004262"/>
    </source>
</evidence>
<dbReference type="eggNOG" id="ENOG502QT16">
    <property type="taxonomic scope" value="Eukaryota"/>
</dbReference>
<keyword evidence="3" id="KW-0964">Secreted</keyword>
<evidence type="ECO:0000313" key="7">
    <source>
        <dbReference type="Proteomes" id="UP000027135"/>
    </source>
</evidence>
<accession>A0A067RF91</accession>
<dbReference type="InterPro" id="IPR029058">
    <property type="entry name" value="AB_hydrolase_fold"/>
</dbReference>
<comment type="subcellular location">
    <subcellularLocation>
        <location evidence="1">Secreted</location>
    </subcellularLocation>
</comment>
<dbReference type="GO" id="GO:0017171">
    <property type="term" value="F:serine hydrolase activity"/>
    <property type="evidence" value="ECO:0007669"/>
    <property type="project" value="TreeGrafter"/>
</dbReference>
<dbReference type="Pfam" id="PF00151">
    <property type="entry name" value="Lipase"/>
    <property type="match status" value="1"/>
</dbReference>
<feature type="domain" description="Lipase" evidence="5">
    <location>
        <begin position="7"/>
        <end position="213"/>
    </location>
</feature>
<dbReference type="AlphaFoldDB" id="A0A067RF91"/>
<dbReference type="SUPFAM" id="SSF53474">
    <property type="entry name" value="alpha/beta-Hydrolases"/>
    <property type="match status" value="1"/>
</dbReference>
<dbReference type="PRINTS" id="PR00821">
    <property type="entry name" value="TAGLIPASE"/>
</dbReference>
<evidence type="ECO:0000313" key="6">
    <source>
        <dbReference type="EMBL" id="KDR21673.1"/>
    </source>
</evidence>
<reference evidence="6 7" key="1">
    <citation type="journal article" date="2014" name="Nat. Commun.">
        <title>Molecular traces of alternative social organization in a termite genome.</title>
        <authorList>
            <person name="Terrapon N."/>
            <person name="Li C."/>
            <person name="Robertson H.M."/>
            <person name="Ji L."/>
            <person name="Meng X."/>
            <person name="Booth W."/>
            <person name="Chen Z."/>
            <person name="Childers C.P."/>
            <person name="Glastad K.M."/>
            <person name="Gokhale K."/>
            <person name="Gowin J."/>
            <person name="Gronenberg W."/>
            <person name="Hermansen R.A."/>
            <person name="Hu H."/>
            <person name="Hunt B.G."/>
            <person name="Huylmans A.K."/>
            <person name="Khalil S.M."/>
            <person name="Mitchell R.D."/>
            <person name="Munoz-Torres M.C."/>
            <person name="Mustard J.A."/>
            <person name="Pan H."/>
            <person name="Reese J.T."/>
            <person name="Scharf M.E."/>
            <person name="Sun F."/>
            <person name="Vogel H."/>
            <person name="Xiao J."/>
            <person name="Yang W."/>
            <person name="Yang Z."/>
            <person name="Yang Z."/>
            <person name="Zhou J."/>
            <person name="Zhu J."/>
            <person name="Brent C.S."/>
            <person name="Elsik C.G."/>
            <person name="Goodisman M.A."/>
            <person name="Liberles D.A."/>
            <person name="Roe R.M."/>
            <person name="Vargo E.L."/>
            <person name="Vilcinskas A."/>
            <person name="Wang J."/>
            <person name="Bornberg-Bauer E."/>
            <person name="Korb J."/>
            <person name="Zhang G."/>
            <person name="Liebig J."/>
        </authorList>
    </citation>
    <scope>NUCLEOTIDE SEQUENCE [LARGE SCALE GENOMIC DNA]</scope>
    <source>
        <tissue evidence="6">Whole organism</tissue>
    </source>
</reference>
<dbReference type="PANTHER" id="PTHR11610">
    <property type="entry name" value="LIPASE"/>
    <property type="match status" value="1"/>
</dbReference>
<evidence type="ECO:0000256" key="2">
    <source>
        <dbReference type="ARBA" id="ARBA00010701"/>
    </source>
</evidence>
<evidence type="ECO:0000259" key="5">
    <source>
        <dbReference type="Pfam" id="PF00151"/>
    </source>
</evidence>
<gene>
    <name evidence="6" type="ORF">L798_03798</name>
</gene>
<proteinExistence type="inferred from homology"/>
<protein>
    <submittedName>
        <fullName evidence="6">Lipase member H</fullName>
    </submittedName>
</protein>
<dbReference type="OMA" id="PPYCPKY"/>
<keyword evidence="7" id="KW-1185">Reference proteome</keyword>
<evidence type="ECO:0000256" key="1">
    <source>
        <dbReference type="ARBA" id="ARBA00004613"/>
    </source>
</evidence>
<dbReference type="Gene3D" id="3.40.50.1820">
    <property type="entry name" value="alpha/beta hydrolase"/>
    <property type="match status" value="1"/>
</dbReference>
<evidence type="ECO:0000256" key="3">
    <source>
        <dbReference type="ARBA" id="ARBA00022525"/>
    </source>
</evidence>
<dbReference type="GO" id="GO:0016298">
    <property type="term" value="F:lipase activity"/>
    <property type="evidence" value="ECO:0007669"/>
    <property type="project" value="InterPro"/>
</dbReference>
<dbReference type="InParanoid" id="A0A067RF91"/>
<sequence>MGAADWLRTNGWNPHHDTVILIHGYGGQEGSFPMVVLRDAYLSNGRYNVFTVDWGSLCQPPCYAAAVHNMKPVARCVSHLFTFLRDSGVLLHRTTCVGHSLGAHVCGLASLNLFFRMHRIIALDPARPLVWGANKLRDVDANVVQVIHTNAGQFGEAGRLGTVDFCVNGGRVQPTCFNKTNVALCSHVTAVCYMAESVNPATARVAVPCSSRRCLSGSRRPDAYTGMGEPVVMGQHTPDRATGTFCVSNEDEPFCPAAAGAVGDVRCCSHRWI</sequence>
<name>A0A067RF91_ZOONE</name>
<dbReference type="GO" id="GO:0005615">
    <property type="term" value="C:extracellular space"/>
    <property type="evidence" value="ECO:0007669"/>
    <property type="project" value="TreeGrafter"/>
</dbReference>
<comment type="similarity">
    <text evidence="2 4">Belongs to the AB hydrolase superfamily. Lipase family.</text>
</comment>
<dbReference type="InterPro" id="IPR013818">
    <property type="entry name" value="Lipase"/>
</dbReference>
<dbReference type="PANTHER" id="PTHR11610:SF172">
    <property type="entry name" value="LIPASE MEMBER H-A-LIKE PROTEIN"/>
    <property type="match status" value="1"/>
</dbReference>
<dbReference type="GO" id="GO:0016042">
    <property type="term" value="P:lipid catabolic process"/>
    <property type="evidence" value="ECO:0007669"/>
    <property type="project" value="TreeGrafter"/>
</dbReference>
<dbReference type="Proteomes" id="UP000027135">
    <property type="component" value="Unassembled WGS sequence"/>
</dbReference>
<dbReference type="EMBL" id="KK852543">
    <property type="protein sequence ID" value="KDR21673.1"/>
    <property type="molecule type" value="Genomic_DNA"/>
</dbReference>